<dbReference type="Pfam" id="PF04079">
    <property type="entry name" value="SMC_ScpB"/>
    <property type="match status" value="1"/>
</dbReference>
<keyword evidence="6" id="KW-1185">Reference proteome</keyword>
<keyword evidence="4" id="KW-0131">Cell cycle</keyword>
<evidence type="ECO:0000256" key="2">
    <source>
        <dbReference type="ARBA" id="ARBA00022618"/>
    </source>
</evidence>
<dbReference type="GO" id="GO:0051304">
    <property type="term" value="P:chromosome separation"/>
    <property type="evidence" value="ECO:0007669"/>
    <property type="project" value="InterPro"/>
</dbReference>
<dbReference type="InterPro" id="IPR005234">
    <property type="entry name" value="ScpB_csome_segregation"/>
</dbReference>
<dbReference type="AlphaFoldDB" id="A0A2I1M9M3"/>
<dbReference type="PANTHER" id="PTHR34298">
    <property type="entry name" value="SEGREGATION AND CONDENSATION PROTEIN B"/>
    <property type="match status" value="1"/>
</dbReference>
<protein>
    <submittedName>
        <fullName evidence="5">SMC-Scp complex subunit ScpB</fullName>
    </submittedName>
</protein>
<keyword evidence="1" id="KW-0963">Cytoplasm</keyword>
<dbReference type="RefSeq" id="WP_101539925.1">
    <property type="nucleotide sequence ID" value="NZ_PKGS01000002.1"/>
</dbReference>
<dbReference type="PANTHER" id="PTHR34298:SF2">
    <property type="entry name" value="SEGREGATION AND CONDENSATION PROTEIN B"/>
    <property type="match status" value="1"/>
</dbReference>
<gene>
    <name evidence="5" type="primary">scpB</name>
    <name evidence="5" type="ORF">CYJ34_03305</name>
</gene>
<organism evidence="5 6">
    <name type="scientific">Anaerococcus octavius</name>
    <dbReference type="NCBI Taxonomy" id="54007"/>
    <lineage>
        <taxon>Bacteria</taxon>
        <taxon>Bacillati</taxon>
        <taxon>Bacillota</taxon>
        <taxon>Tissierellia</taxon>
        <taxon>Tissierellales</taxon>
        <taxon>Peptoniphilaceae</taxon>
        <taxon>Anaerococcus</taxon>
    </lineage>
</organism>
<dbReference type="Gene3D" id="1.10.10.10">
    <property type="entry name" value="Winged helix-like DNA-binding domain superfamily/Winged helix DNA-binding domain"/>
    <property type="match status" value="2"/>
</dbReference>
<keyword evidence="3" id="KW-0159">Chromosome partition</keyword>
<name>A0A2I1M9M3_9FIRM</name>
<evidence type="ECO:0000256" key="3">
    <source>
        <dbReference type="ARBA" id="ARBA00022829"/>
    </source>
</evidence>
<dbReference type="Proteomes" id="UP000234335">
    <property type="component" value="Unassembled WGS sequence"/>
</dbReference>
<dbReference type="SUPFAM" id="SSF46785">
    <property type="entry name" value="Winged helix' DNA-binding domain"/>
    <property type="match status" value="2"/>
</dbReference>
<dbReference type="PIRSF" id="PIRSF019345">
    <property type="entry name" value="ScpB"/>
    <property type="match status" value="1"/>
</dbReference>
<evidence type="ECO:0000256" key="1">
    <source>
        <dbReference type="ARBA" id="ARBA00022490"/>
    </source>
</evidence>
<dbReference type="GO" id="GO:0051301">
    <property type="term" value="P:cell division"/>
    <property type="evidence" value="ECO:0007669"/>
    <property type="project" value="UniProtKB-KW"/>
</dbReference>
<evidence type="ECO:0000313" key="6">
    <source>
        <dbReference type="Proteomes" id="UP000234335"/>
    </source>
</evidence>
<dbReference type="InterPro" id="IPR036390">
    <property type="entry name" value="WH_DNA-bd_sf"/>
</dbReference>
<dbReference type="NCBIfam" id="TIGR00281">
    <property type="entry name" value="SMC-Scp complex subunit ScpB"/>
    <property type="match status" value="1"/>
</dbReference>
<evidence type="ECO:0000256" key="4">
    <source>
        <dbReference type="ARBA" id="ARBA00023306"/>
    </source>
</evidence>
<reference evidence="5 6" key="1">
    <citation type="submission" date="2017-12" db="EMBL/GenBank/DDBJ databases">
        <title>Phylogenetic diversity of female urinary microbiome.</title>
        <authorList>
            <person name="Thomas-White K."/>
            <person name="Wolfe A.J."/>
        </authorList>
    </citation>
    <scope>NUCLEOTIDE SEQUENCE [LARGE SCALE GENOMIC DNA]</scope>
    <source>
        <strain evidence="5 6">UMB0119</strain>
    </source>
</reference>
<sequence length="177" mass="20570">MDKIYLKGLIEEVLYVWGEPIDINSLSQIITDADKNQIKKAIEEMVDERKQRKSGLLINNFDGNYQFVTRHKHDKYFSALVKKTEKRLTSSALETLSIIAYKQPITRAEVDKIRGINSQTTIDNLLDRGLIKENGRLEKIGKPIIYVTTTLFLQYFNISSLEELPEIKELEEEIYED</sequence>
<proteinExistence type="predicted"/>
<dbReference type="EMBL" id="PKGS01000002">
    <property type="protein sequence ID" value="PKZ16826.1"/>
    <property type="molecule type" value="Genomic_DNA"/>
</dbReference>
<keyword evidence="2" id="KW-0132">Cell division</keyword>
<dbReference type="InterPro" id="IPR036388">
    <property type="entry name" value="WH-like_DNA-bd_sf"/>
</dbReference>
<comment type="caution">
    <text evidence="5">The sequence shown here is derived from an EMBL/GenBank/DDBJ whole genome shotgun (WGS) entry which is preliminary data.</text>
</comment>
<evidence type="ECO:0000313" key="5">
    <source>
        <dbReference type="EMBL" id="PKZ16826.1"/>
    </source>
</evidence>
<accession>A0A2I1M9M3</accession>